<proteinExistence type="predicted"/>
<dbReference type="SUPFAM" id="SSF51261">
    <property type="entry name" value="Duplicated hybrid motif"/>
    <property type="match status" value="1"/>
</dbReference>
<dbReference type="PANTHER" id="PTHR21666:SF270">
    <property type="entry name" value="MUREIN HYDROLASE ACTIVATOR ENVC"/>
    <property type="match status" value="1"/>
</dbReference>
<dbReference type="InterPro" id="IPR011055">
    <property type="entry name" value="Dup_hybrid_motif"/>
</dbReference>
<feature type="transmembrane region" description="Helical" evidence="2">
    <location>
        <begin position="108"/>
        <end position="126"/>
    </location>
</feature>
<keyword evidence="2" id="KW-1133">Transmembrane helix</keyword>
<dbReference type="AlphaFoldDB" id="A0A7X3JZ42"/>
<dbReference type="Pfam" id="PF01551">
    <property type="entry name" value="Peptidase_M23"/>
    <property type="match status" value="1"/>
</dbReference>
<keyword evidence="2" id="KW-0472">Membrane</keyword>
<dbReference type="RefSeq" id="WP_157334765.1">
    <property type="nucleotide sequence ID" value="NZ_RHLK01000003.1"/>
</dbReference>
<dbReference type="Proteomes" id="UP000490800">
    <property type="component" value="Unassembled WGS sequence"/>
</dbReference>
<evidence type="ECO:0000259" key="3">
    <source>
        <dbReference type="Pfam" id="PF01551"/>
    </source>
</evidence>
<dbReference type="OrthoDB" id="2986589at2"/>
<feature type="domain" description="M23ase beta-sheet core" evidence="3">
    <location>
        <begin position="204"/>
        <end position="298"/>
    </location>
</feature>
<comment type="caution">
    <text evidence="4">The sequence shown here is derived from an EMBL/GenBank/DDBJ whole genome shotgun (WGS) entry which is preliminary data.</text>
</comment>
<dbReference type="PANTHER" id="PTHR21666">
    <property type="entry name" value="PEPTIDASE-RELATED"/>
    <property type="match status" value="1"/>
</dbReference>
<dbReference type="CDD" id="cd12797">
    <property type="entry name" value="M23_peptidase"/>
    <property type="match status" value="1"/>
</dbReference>
<dbReference type="InterPro" id="IPR050570">
    <property type="entry name" value="Cell_wall_metabolism_enzyme"/>
</dbReference>
<evidence type="ECO:0000256" key="1">
    <source>
        <dbReference type="SAM" id="MobiDB-lite"/>
    </source>
</evidence>
<name>A0A7X3JZ42_9BACL</name>
<keyword evidence="2" id="KW-0812">Transmembrane</keyword>
<reference evidence="4 5" key="1">
    <citation type="journal article" date="2019" name="Microorganisms">
        <title>Paenibacillus lutrae sp. nov., A Chitinolytic Species Isolated from A River Otter in Castril Natural Park, Granada, Spain.</title>
        <authorList>
            <person name="Rodriguez M."/>
            <person name="Reina J.C."/>
            <person name="Bejar V."/>
            <person name="Llamas I."/>
        </authorList>
    </citation>
    <scope>NUCLEOTIDE SEQUENCE [LARGE SCALE GENOMIC DNA]</scope>
    <source>
        <strain evidence="4 5">N10</strain>
    </source>
</reference>
<organism evidence="4 5">
    <name type="scientific">Paenibacillus lutrae</name>
    <dbReference type="NCBI Taxonomy" id="2078573"/>
    <lineage>
        <taxon>Bacteria</taxon>
        <taxon>Bacillati</taxon>
        <taxon>Bacillota</taxon>
        <taxon>Bacilli</taxon>
        <taxon>Bacillales</taxon>
        <taxon>Paenibacillaceae</taxon>
        <taxon>Paenibacillus</taxon>
    </lineage>
</organism>
<gene>
    <name evidence="4" type="ORF">EDM21_09050</name>
</gene>
<dbReference type="InterPro" id="IPR016047">
    <property type="entry name" value="M23ase_b-sheet_dom"/>
</dbReference>
<protein>
    <submittedName>
        <fullName evidence="4">Peptidoglycan DD-metalloendopeptidase family protein</fullName>
    </submittedName>
</protein>
<accession>A0A7X3JZ42</accession>
<dbReference type="EMBL" id="RHLK01000003">
    <property type="protein sequence ID" value="MVO99677.1"/>
    <property type="molecule type" value="Genomic_DNA"/>
</dbReference>
<feature type="region of interest" description="Disordered" evidence="1">
    <location>
        <begin position="1"/>
        <end position="57"/>
    </location>
</feature>
<dbReference type="GO" id="GO:0004222">
    <property type="term" value="F:metalloendopeptidase activity"/>
    <property type="evidence" value="ECO:0007669"/>
    <property type="project" value="TreeGrafter"/>
</dbReference>
<dbReference type="Gene3D" id="2.70.70.10">
    <property type="entry name" value="Glucose Permease (Domain IIA)"/>
    <property type="match status" value="1"/>
</dbReference>
<sequence length="305" mass="34278">MDNKDKVRQRRLDKIRKLQESTANQERLTNKPVELPSAYTDLQPASPNSVRHESAYDPRWDDPEFVWKQKMERELRQPVVYPPQYTGSGSRPPHNEDDRMRVPFGVRFLRQLMASAALFGLVWGMFQLQHPLLERGKGLVTAALTEPMDFQRLSAWYSEMFDGAPSFIPAFHSEDDNPAIKASSSKRSLFAPVQGTIKLPYSDQHQALVVTADPGTPVNALDAGQIIFAGSREDTGYTVIIRHPGGLQSEYGQIEQSRVEVNDWIKGGETIGQVSRDAKSGKGFLYFAIQKNNGYVNPADVISIE</sequence>
<feature type="compositionally biased region" description="Basic and acidic residues" evidence="1">
    <location>
        <begin position="1"/>
        <end position="19"/>
    </location>
</feature>
<evidence type="ECO:0000313" key="4">
    <source>
        <dbReference type="EMBL" id="MVO99677.1"/>
    </source>
</evidence>
<keyword evidence="5" id="KW-1185">Reference proteome</keyword>
<evidence type="ECO:0000256" key="2">
    <source>
        <dbReference type="SAM" id="Phobius"/>
    </source>
</evidence>
<evidence type="ECO:0000313" key="5">
    <source>
        <dbReference type="Proteomes" id="UP000490800"/>
    </source>
</evidence>